<reference evidence="12 16" key="3">
    <citation type="submission" date="2019-04" db="EMBL/GenBank/DDBJ databases">
        <title>Complete genome sequence of Agrobacterium tumefaciens CFBP6624.</title>
        <authorList>
            <person name="Haryono M."/>
            <person name="Lin Y.-C."/>
            <person name="Lai E.-M."/>
            <person name="Kuo C.-H."/>
        </authorList>
    </citation>
    <scope>NUCLEOTIDE SEQUENCE [LARGE SCALE GENOMIC DNA]</scope>
    <source>
        <strain evidence="12 16">CFBP6624</strain>
    </source>
</reference>
<evidence type="ECO:0000313" key="12">
    <source>
        <dbReference type="EMBL" id="QCM00150.1"/>
    </source>
</evidence>
<evidence type="ECO:0000256" key="4">
    <source>
        <dbReference type="ARBA" id="ARBA00023274"/>
    </source>
</evidence>
<name>A0A024IZ62_AGRTU</name>
<accession>A0AA86KRE5</accession>
<dbReference type="GeneID" id="1133971"/>
<dbReference type="Proteomes" id="UP000663946">
    <property type="component" value="Chromosome 1"/>
</dbReference>
<sequence length="101" mass="11409">MAKTSAVEKNKRRRKSVAQQATKRAALKAIVMNQSLPIEDRFKATLKLASLPRDGSKTRIRNRCEVTGRPRAFYRKLKMSRIALRELGNSGKVPGIVKSSW</sequence>
<dbReference type="EMBL" id="CP039897">
    <property type="protein sequence ID" value="QCL79090.1"/>
    <property type="molecule type" value="Genomic_DNA"/>
</dbReference>
<dbReference type="AlphaFoldDB" id="A0A024IZ62"/>
<dbReference type="InterPro" id="IPR001209">
    <property type="entry name" value="Ribosomal_uS14"/>
</dbReference>
<feature type="region of interest" description="Disordered" evidence="8">
    <location>
        <begin position="1"/>
        <end position="21"/>
    </location>
</feature>
<dbReference type="eggNOG" id="COG0199">
    <property type="taxonomic scope" value="Bacteria"/>
</dbReference>
<dbReference type="Proteomes" id="UP000298646">
    <property type="component" value="Chromosome circular"/>
</dbReference>
<dbReference type="GeneID" id="92771065"/>
<dbReference type="Proteomes" id="UP000093451">
    <property type="component" value="Unassembled WGS sequence"/>
</dbReference>
<comment type="subunit">
    <text evidence="6 7">Part of the 30S ribosomal subunit. Contacts proteins S3 and S10.</text>
</comment>
<reference evidence="11 15" key="2">
    <citation type="submission" date="2019-04" db="EMBL/GenBank/DDBJ databases">
        <title>Complete genome sequence of Agrobacterium tumefaciens CFBP5877.</title>
        <authorList>
            <person name="Huang Y.-Y."/>
            <person name="Chiang H.-Y."/>
            <person name="Chou L."/>
            <person name="Lai E.-M."/>
            <person name="Kuo C.-H."/>
        </authorList>
    </citation>
    <scope>NUCLEOTIDE SEQUENCE [LARGE SCALE GENOMIC DNA]</scope>
    <source>
        <strain evidence="11 15">CFBP5877</strain>
    </source>
</reference>
<evidence type="ECO:0000313" key="14">
    <source>
        <dbReference type="Proteomes" id="UP000093451"/>
    </source>
</evidence>
<protein>
    <recommendedName>
        <fullName evidence="5 7">Small ribosomal subunit protein uS14</fullName>
    </recommendedName>
</protein>
<evidence type="ECO:0000256" key="8">
    <source>
        <dbReference type="SAM" id="MobiDB-lite"/>
    </source>
</evidence>
<evidence type="ECO:0000256" key="6">
    <source>
        <dbReference type="ARBA" id="ARBA00047110"/>
    </source>
</evidence>
<reference evidence="9" key="4">
    <citation type="journal article" date="2020" name="Science">
        <title>Unexpected conservation and global transmission of agrobacterial virulence plasmids.</title>
        <authorList>
            <person name="Weisberg A.J."/>
            <person name="Davis E.W. 2nd"/>
            <person name="Tabima J."/>
            <person name="Belcher M.S."/>
            <person name="Miller M."/>
            <person name="Kuo C.H."/>
            <person name="Loper J.E."/>
            <person name="Grunwald N.J."/>
            <person name="Putnam M.L."/>
            <person name="Chang J.H."/>
        </authorList>
    </citation>
    <scope>NUCLEOTIDE SEQUENCE</scope>
    <source>
        <strain evidence="9">17-1853-1a</strain>
    </source>
</reference>
<keyword evidence="7" id="KW-0694">RNA-binding</keyword>
<dbReference type="EMBL" id="JAAMAY010000030">
    <property type="protein sequence ID" value="NTC30329.1"/>
    <property type="molecule type" value="Genomic_DNA"/>
</dbReference>
<evidence type="ECO:0000256" key="2">
    <source>
        <dbReference type="ARBA" id="ARBA00009083"/>
    </source>
</evidence>
<dbReference type="InterPro" id="IPR023036">
    <property type="entry name" value="Ribosomal_uS14_bac/plastid"/>
</dbReference>
<dbReference type="PANTHER" id="PTHR19836:SF19">
    <property type="entry name" value="SMALL RIBOSOMAL SUBUNIT PROTEIN US14M"/>
    <property type="match status" value="1"/>
</dbReference>
<dbReference type="SUPFAM" id="SSF57716">
    <property type="entry name" value="Glucocorticoid receptor-like (DNA-binding domain)"/>
    <property type="match status" value="1"/>
</dbReference>
<organism evidence="9 17">
    <name type="scientific">Agrobacterium tumefaciens</name>
    <dbReference type="NCBI Taxonomy" id="358"/>
    <lineage>
        <taxon>Bacteria</taxon>
        <taxon>Pseudomonadati</taxon>
        <taxon>Pseudomonadota</taxon>
        <taxon>Alphaproteobacteria</taxon>
        <taxon>Hyphomicrobiales</taxon>
        <taxon>Rhizobiaceae</taxon>
        <taxon>Rhizobium/Agrobacterium group</taxon>
        <taxon>Agrobacterium</taxon>
        <taxon>Agrobacterium tumefaciens complex</taxon>
    </lineage>
</organism>
<evidence type="ECO:0000313" key="9">
    <source>
        <dbReference type="EMBL" id="NTC30329.1"/>
    </source>
</evidence>
<keyword evidence="7" id="KW-0699">rRNA-binding</keyword>
<dbReference type="SMR" id="A0A024IZ62"/>
<dbReference type="GO" id="GO:0006412">
    <property type="term" value="P:translation"/>
    <property type="evidence" value="ECO:0007669"/>
    <property type="project" value="UniProtKB-UniRule"/>
</dbReference>
<evidence type="ECO:0000313" key="15">
    <source>
        <dbReference type="Proteomes" id="UP000298579"/>
    </source>
</evidence>
<dbReference type="Gene3D" id="1.10.287.1480">
    <property type="match status" value="1"/>
</dbReference>
<dbReference type="FunFam" id="1.10.287.1480:FF:000001">
    <property type="entry name" value="30S ribosomal protein S14"/>
    <property type="match status" value="1"/>
</dbReference>
<evidence type="ECO:0000313" key="11">
    <source>
        <dbReference type="EMBL" id="QCL79090.1"/>
    </source>
</evidence>
<proteinExistence type="inferred from homology"/>
<keyword evidence="3 7" id="KW-0689">Ribosomal protein</keyword>
<dbReference type="GO" id="GO:0015935">
    <property type="term" value="C:small ribosomal subunit"/>
    <property type="evidence" value="ECO:0007669"/>
    <property type="project" value="TreeGrafter"/>
</dbReference>
<dbReference type="EMBL" id="LXKT01000001">
    <property type="protein sequence ID" value="OCJ42637.1"/>
    <property type="molecule type" value="Genomic_DNA"/>
</dbReference>
<evidence type="ECO:0000313" key="10">
    <source>
        <dbReference type="EMBL" id="OCJ42637.1"/>
    </source>
</evidence>
<reference evidence="10 14" key="1">
    <citation type="journal article" date="2016" name="PeerJ">
        <title>Gall-ID: tools for genotyping gall-causing phytopathogenic bacteria.</title>
        <authorList>
            <person name="Davis E.W.II."/>
            <person name="Weisberg A.J."/>
            <person name="Tabima J.F."/>
            <person name="Grunwald N.J."/>
            <person name="Chang J.H."/>
        </authorList>
    </citation>
    <scope>NUCLEOTIDE SEQUENCE [LARGE SCALE GENOMIC DNA]</scope>
    <source>
        <strain evidence="10 14">N2/73</strain>
    </source>
</reference>
<dbReference type="NCBIfam" id="NF006477">
    <property type="entry name" value="PRK08881.1"/>
    <property type="match status" value="1"/>
</dbReference>
<dbReference type="EMBL" id="CP049216">
    <property type="protein sequence ID" value="QTG12640.1"/>
    <property type="molecule type" value="Genomic_DNA"/>
</dbReference>
<evidence type="ECO:0000256" key="1">
    <source>
        <dbReference type="ARBA" id="ARBA00003686"/>
    </source>
</evidence>
<dbReference type="GO" id="GO:0003735">
    <property type="term" value="F:structural constituent of ribosome"/>
    <property type="evidence" value="ECO:0007669"/>
    <property type="project" value="InterPro"/>
</dbReference>
<dbReference type="OrthoDB" id="9810484at2"/>
<dbReference type="PANTHER" id="PTHR19836">
    <property type="entry name" value="30S RIBOSOMAL PROTEIN S14"/>
    <property type="match status" value="1"/>
</dbReference>
<dbReference type="EMBL" id="CP039907">
    <property type="protein sequence ID" value="QCM00150.1"/>
    <property type="molecule type" value="Genomic_DNA"/>
</dbReference>
<gene>
    <name evidence="7 9" type="primary">rpsN</name>
    <name evidence="10" type="ORF">A6U91_01965</name>
    <name evidence="11" type="ORF">CFBP5877_08420</name>
    <name evidence="12" type="ORF">CFBP6624_08365</name>
    <name evidence="9" type="ORF">G6M46_19545</name>
    <name evidence="13" type="ORF">G6M86_05005</name>
</gene>
<dbReference type="HAMAP" id="MF_00537">
    <property type="entry name" value="Ribosomal_uS14_1"/>
    <property type="match status" value="1"/>
</dbReference>
<evidence type="ECO:0000256" key="5">
    <source>
        <dbReference type="ARBA" id="ARBA00035167"/>
    </source>
</evidence>
<evidence type="ECO:0000256" key="3">
    <source>
        <dbReference type="ARBA" id="ARBA00022980"/>
    </source>
</evidence>
<evidence type="ECO:0000313" key="16">
    <source>
        <dbReference type="Proteomes" id="UP000298646"/>
    </source>
</evidence>
<accession>A0A024IZ62</accession>
<evidence type="ECO:0000313" key="17">
    <source>
        <dbReference type="Proteomes" id="UP000702952"/>
    </source>
</evidence>
<comment type="similarity">
    <text evidence="2 7">Belongs to the universal ribosomal protein uS14 family.</text>
</comment>
<comment type="function">
    <text evidence="1 7">Binds 16S rRNA, required for the assembly of 30S particles and may also be responsible for determining the conformation of the 16S rRNA at the A site.</text>
</comment>
<dbReference type="RefSeq" id="WP_003495202.1">
    <property type="nucleotide sequence ID" value="NC_015183.1"/>
</dbReference>
<dbReference type="GO" id="GO:0005737">
    <property type="term" value="C:cytoplasm"/>
    <property type="evidence" value="ECO:0007669"/>
    <property type="project" value="UniProtKB-ARBA"/>
</dbReference>
<dbReference type="Proteomes" id="UP000298579">
    <property type="component" value="Chromosome circular"/>
</dbReference>
<reference evidence="13" key="5">
    <citation type="submission" date="2020-02" db="EMBL/GenBank/DDBJ databases">
        <title>Unexpected conservation and global transmission of agrobacterial virulence plasmids.</title>
        <authorList>
            <person name="Weisberg A.J."/>
            <person name="Davis E.W. II"/>
            <person name="Tabima J.R."/>
            <person name="Belcher M.S."/>
            <person name="Miller M."/>
            <person name="Kuo C.-H."/>
            <person name="Loper J.E."/>
            <person name="Grunwald N.J."/>
            <person name="Putnam M.L."/>
            <person name="Chang J.H."/>
        </authorList>
    </citation>
    <scope>NUCLEOTIDE SEQUENCE</scope>
    <source>
        <strain evidence="13">Q15/94</strain>
    </source>
</reference>
<dbReference type="Proteomes" id="UP000702952">
    <property type="component" value="Unassembled WGS sequence"/>
</dbReference>
<dbReference type="KEGG" id="atf:Ach5_18420"/>
<dbReference type="Pfam" id="PF00253">
    <property type="entry name" value="Ribosomal_S14"/>
    <property type="match status" value="1"/>
</dbReference>
<keyword evidence="4 7" id="KW-0687">Ribonucleoprotein</keyword>
<dbReference type="PROSITE" id="PS00527">
    <property type="entry name" value="RIBOSOMAL_S14"/>
    <property type="match status" value="1"/>
</dbReference>
<dbReference type="GO" id="GO:0019843">
    <property type="term" value="F:rRNA binding"/>
    <property type="evidence" value="ECO:0007669"/>
    <property type="project" value="UniProtKB-UniRule"/>
</dbReference>
<evidence type="ECO:0000313" key="13">
    <source>
        <dbReference type="EMBL" id="QTG12640.1"/>
    </source>
</evidence>
<dbReference type="InterPro" id="IPR018271">
    <property type="entry name" value="Ribosomal_uS14_CS"/>
</dbReference>
<evidence type="ECO:0000256" key="7">
    <source>
        <dbReference type="HAMAP-Rule" id="MF_00537"/>
    </source>
</evidence>